<name>A0A915YBP2_9BACT</name>
<keyword evidence="2" id="KW-1185">Reference proteome</keyword>
<dbReference type="KEGG" id="aup:AsAng_0008330"/>
<dbReference type="Proteomes" id="UP001060919">
    <property type="component" value="Chromosome"/>
</dbReference>
<evidence type="ECO:0000313" key="2">
    <source>
        <dbReference type="Proteomes" id="UP001060919"/>
    </source>
</evidence>
<dbReference type="AlphaFoldDB" id="A0A915YBP2"/>
<sequence length="95" mass="10733">MFMGKEKQKGKKGVLERFLAHRITAEDFSALVPKVFGTPNRQTFVFKNPTKAKFEEIEKMAKLADVEPKELVQSTKAGGDILTYIQLLQIGFEIS</sequence>
<dbReference type="EMBL" id="AP026867">
    <property type="protein sequence ID" value="BDS10125.1"/>
    <property type="molecule type" value="Genomic_DNA"/>
</dbReference>
<gene>
    <name evidence="1" type="ORF">AsAng_0008330</name>
</gene>
<proteinExistence type="predicted"/>
<protein>
    <submittedName>
        <fullName evidence="1">Uncharacterized protein</fullName>
    </submittedName>
</protein>
<accession>A0A915YBP2</accession>
<organism evidence="1 2">
    <name type="scientific">Aureispira anguillae</name>
    <dbReference type="NCBI Taxonomy" id="2864201"/>
    <lineage>
        <taxon>Bacteria</taxon>
        <taxon>Pseudomonadati</taxon>
        <taxon>Bacteroidota</taxon>
        <taxon>Saprospiria</taxon>
        <taxon>Saprospirales</taxon>
        <taxon>Saprospiraceae</taxon>
        <taxon>Aureispira</taxon>
    </lineage>
</organism>
<reference evidence="1" key="1">
    <citation type="submission" date="2022-09" db="EMBL/GenBank/DDBJ databases">
        <title>Aureispira anguillicida sp. nov., isolated from Leptocephalus of Japanese eel Anguilla japonica.</title>
        <authorList>
            <person name="Yuasa K."/>
            <person name="Mekata T."/>
            <person name="Ikunari K."/>
        </authorList>
    </citation>
    <scope>NUCLEOTIDE SEQUENCE</scope>
    <source>
        <strain evidence="1">EL160426</strain>
    </source>
</reference>
<evidence type="ECO:0000313" key="1">
    <source>
        <dbReference type="EMBL" id="BDS10125.1"/>
    </source>
</evidence>